<proteinExistence type="predicted"/>
<name>A0A1B8U2H0_9FLAO</name>
<comment type="caution">
    <text evidence="1">The sequence shown here is derived from an EMBL/GenBank/DDBJ whole genome shotgun (WGS) entry which is preliminary data.</text>
</comment>
<sequence>MARNRKKKDLDWLFKNYLEFFEEFGMNKYNIVSYFQTWKKDRPEIIEDYLWFIFNHLLNENAKQSENYIDLLKRNDRIYSEMLHFRRKFEQKKANEIQKLYNENKVNLDLESNLHSNLEMEFIIIGTNDCEESKKISEKTITIKQAIENKTIPYEKCTRKQGCVCLMGLKPKRDEKGNLIWKKNE</sequence>
<protein>
    <submittedName>
        <fullName evidence="1">Uncharacterized protein</fullName>
    </submittedName>
</protein>
<organism evidence="1 2">
    <name type="scientific">Polaribacter vadi</name>
    <dbReference type="NCBI Taxonomy" id="1774273"/>
    <lineage>
        <taxon>Bacteria</taxon>
        <taxon>Pseudomonadati</taxon>
        <taxon>Bacteroidota</taxon>
        <taxon>Flavobacteriia</taxon>
        <taxon>Flavobacteriales</taxon>
        <taxon>Flavobacteriaceae</taxon>
    </lineage>
</organism>
<dbReference type="RefSeq" id="WP_065317940.1">
    <property type="nucleotide sequence ID" value="NZ_CP017477.1"/>
</dbReference>
<gene>
    <name evidence="1" type="ORF">LPB3_02035</name>
</gene>
<accession>A0A1B8U2H0</accession>
<dbReference type="KEGG" id="pob:LPB03_13585"/>
<evidence type="ECO:0000313" key="2">
    <source>
        <dbReference type="Proteomes" id="UP000092584"/>
    </source>
</evidence>
<dbReference type="EMBL" id="LSFM01000004">
    <property type="protein sequence ID" value="OBY66084.1"/>
    <property type="molecule type" value="Genomic_DNA"/>
</dbReference>
<reference evidence="2" key="1">
    <citation type="submission" date="2016-02" db="EMBL/GenBank/DDBJ databases">
        <authorList>
            <person name="Shin S.-K."/>
            <person name="Yi H."/>
            <person name="Kim E."/>
        </authorList>
    </citation>
    <scope>NUCLEOTIDE SEQUENCE [LARGE SCALE GENOMIC DNA]</scope>
    <source>
        <strain evidence="2">LPB0003</strain>
    </source>
</reference>
<keyword evidence="2" id="KW-1185">Reference proteome</keyword>
<dbReference type="AlphaFoldDB" id="A0A1B8U2H0"/>
<evidence type="ECO:0000313" key="1">
    <source>
        <dbReference type="EMBL" id="OBY66084.1"/>
    </source>
</evidence>
<dbReference type="Proteomes" id="UP000092584">
    <property type="component" value="Unassembled WGS sequence"/>
</dbReference>